<name>A0ABQ7SH02_PHRPL</name>
<sequence length="217" mass="25192">CILSFPQVPVQWSDMVTLKARMTNYGLPRYQWLTHAWNFFQREVGKKPGHLLYIFNGTSHLSPIALLQFKCCGVVYFTDWLEMTELDWPPDSCCVREFPGCSKQAHHEDLSDLYQEGCGKKMYSFLRGTKQLQVLRFLGISIGVTQILAMILTITLLWALYYDRQDPGRHQMLSLKNNTTPHLSCHSVELLKPSLTRIFEHTPMANSFNTHFEMEEL</sequence>
<feature type="transmembrane region" description="Helical" evidence="5">
    <location>
        <begin position="137"/>
        <end position="162"/>
    </location>
</feature>
<evidence type="ECO:0000256" key="4">
    <source>
        <dbReference type="ARBA" id="ARBA00023136"/>
    </source>
</evidence>
<dbReference type="Pfam" id="PF00335">
    <property type="entry name" value="Tetraspanin"/>
    <property type="match status" value="1"/>
</dbReference>
<keyword evidence="4 5" id="KW-0472">Membrane</keyword>
<feature type="non-terminal residue" evidence="6">
    <location>
        <position position="1"/>
    </location>
</feature>
<evidence type="ECO:0000313" key="6">
    <source>
        <dbReference type="EMBL" id="KAH0616574.1"/>
    </source>
</evidence>
<protein>
    <recommendedName>
        <fullName evidence="8">Tetraspanin-12</fullName>
    </recommendedName>
</protein>
<dbReference type="CDD" id="cd03157">
    <property type="entry name" value="TM4SF12_like_LEL"/>
    <property type="match status" value="1"/>
</dbReference>
<keyword evidence="3 5" id="KW-1133">Transmembrane helix</keyword>
<keyword evidence="7" id="KW-1185">Reference proteome</keyword>
<evidence type="ECO:0000256" key="5">
    <source>
        <dbReference type="SAM" id="Phobius"/>
    </source>
</evidence>
<gene>
    <name evidence="6" type="ORF">JD844_027782</name>
</gene>
<accession>A0ABQ7SH02</accession>
<dbReference type="InterPro" id="IPR008952">
    <property type="entry name" value="Tetraspanin_EC2_sf"/>
</dbReference>
<organism evidence="6 7">
    <name type="scientific">Phrynosoma platyrhinos</name>
    <name type="common">Desert horned lizard</name>
    <dbReference type="NCBI Taxonomy" id="52577"/>
    <lineage>
        <taxon>Eukaryota</taxon>
        <taxon>Metazoa</taxon>
        <taxon>Chordata</taxon>
        <taxon>Craniata</taxon>
        <taxon>Vertebrata</taxon>
        <taxon>Euteleostomi</taxon>
        <taxon>Lepidosauria</taxon>
        <taxon>Squamata</taxon>
        <taxon>Bifurcata</taxon>
        <taxon>Unidentata</taxon>
        <taxon>Episquamata</taxon>
        <taxon>Toxicofera</taxon>
        <taxon>Iguania</taxon>
        <taxon>Phrynosomatidae</taxon>
        <taxon>Phrynosomatinae</taxon>
        <taxon>Phrynosoma</taxon>
    </lineage>
</organism>
<evidence type="ECO:0000256" key="3">
    <source>
        <dbReference type="ARBA" id="ARBA00022989"/>
    </source>
</evidence>
<dbReference type="Gene3D" id="1.10.1450.10">
    <property type="entry name" value="Tetraspanin"/>
    <property type="match status" value="1"/>
</dbReference>
<dbReference type="EMBL" id="JAIPUX010005290">
    <property type="protein sequence ID" value="KAH0616574.1"/>
    <property type="molecule type" value="Genomic_DNA"/>
</dbReference>
<evidence type="ECO:0008006" key="8">
    <source>
        <dbReference type="Google" id="ProtNLM"/>
    </source>
</evidence>
<evidence type="ECO:0000256" key="2">
    <source>
        <dbReference type="ARBA" id="ARBA00022692"/>
    </source>
</evidence>
<proteinExistence type="predicted"/>
<dbReference type="SUPFAM" id="SSF48652">
    <property type="entry name" value="Tetraspanin"/>
    <property type="match status" value="1"/>
</dbReference>
<comment type="subcellular location">
    <subcellularLocation>
        <location evidence="1">Membrane</location>
        <topology evidence="1">Multi-pass membrane protein</topology>
    </subcellularLocation>
</comment>
<reference evidence="6 7" key="1">
    <citation type="journal article" date="2022" name="Gigascience">
        <title>A chromosome-level genome assembly and annotation of the desert horned lizard, Phrynosoma platyrhinos, provides insight into chromosomal rearrangements among reptiles.</title>
        <authorList>
            <person name="Koochekian N."/>
            <person name="Ascanio A."/>
            <person name="Farleigh K."/>
            <person name="Card D.C."/>
            <person name="Schield D.R."/>
            <person name="Castoe T.A."/>
            <person name="Jezkova T."/>
        </authorList>
    </citation>
    <scope>NUCLEOTIDE SEQUENCE [LARGE SCALE GENOMIC DNA]</scope>
    <source>
        <strain evidence="6">NK-2021</strain>
    </source>
</reference>
<comment type="caution">
    <text evidence="6">The sequence shown here is derived from an EMBL/GenBank/DDBJ whole genome shotgun (WGS) entry which is preliminary data.</text>
</comment>
<dbReference type="Proteomes" id="UP000826234">
    <property type="component" value="Unassembled WGS sequence"/>
</dbReference>
<dbReference type="InterPro" id="IPR018499">
    <property type="entry name" value="Tetraspanin/Peripherin"/>
</dbReference>
<evidence type="ECO:0000256" key="1">
    <source>
        <dbReference type="ARBA" id="ARBA00004141"/>
    </source>
</evidence>
<evidence type="ECO:0000313" key="7">
    <source>
        <dbReference type="Proteomes" id="UP000826234"/>
    </source>
</evidence>
<keyword evidence="2 5" id="KW-0812">Transmembrane</keyword>